<sequence length="56" mass="6209">MTVAAFATTGSSYPILDGILGIPLFDSILVDYGQAQVQVPHSWSYRDLDFESDDWV</sequence>
<name>A0ABR1K2V8_9AGAR</name>
<comment type="caution">
    <text evidence="1">The sequence shown here is derived from an EMBL/GenBank/DDBJ whole genome shotgun (WGS) entry which is preliminary data.</text>
</comment>
<organism evidence="1 2">
    <name type="scientific">Marasmiellus scandens</name>
    <dbReference type="NCBI Taxonomy" id="2682957"/>
    <lineage>
        <taxon>Eukaryota</taxon>
        <taxon>Fungi</taxon>
        <taxon>Dikarya</taxon>
        <taxon>Basidiomycota</taxon>
        <taxon>Agaricomycotina</taxon>
        <taxon>Agaricomycetes</taxon>
        <taxon>Agaricomycetidae</taxon>
        <taxon>Agaricales</taxon>
        <taxon>Marasmiineae</taxon>
        <taxon>Omphalotaceae</taxon>
        <taxon>Marasmiellus</taxon>
    </lineage>
</organism>
<dbReference type="EMBL" id="JBANRG010000002">
    <property type="protein sequence ID" value="KAK7471328.1"/>
    <property type="molecule type" value="Genomic_DNA"/>
</dbReference>
<accession>A0ABR1K2V8</accession>
<evidence type="ECO:0000313" key="1">
    <source>
        <dbReference type="EMBL" id="KAK7471328.1"/>
    </source>
</evidence>
<gene>
    <name evidence="1" type="primary">SDH4_2</name>
    <name evidence="1" type="ORF">VKT23_002737</name>
</gene>
<evidence type="ECO:0000313" key="2">
    <source>
        <dbReference type="Proteomes" id="UP001498398"/>
    </source>
</evidence>
<keyword evidence="2" id="KW-1185">Reference proteome</keyword>
<protein>
    <submittedName>
        <fullName evidence="1">Membrane anchor subunit of succinate dehydrogenase, Sdh4</fullName>
    </submittedName>
</protein>
<proteinExistence type="predicted"/>
<dbReference type="Proteomes" id="UP001498398">
    <property type="component" value="Unassembled WGS sequence"/>
</dbReference>
<reference evidence="1 2" key="1">
    <citation type="submission" date="2024-01" db="EMBL/GenBank/DDBJ databases">
        <title>A draft genome for the cacao thread blight pathogen Marasmiellus scandens.</title>
        <authorList>
            <person name="Baruah I.K."/>
            <person name="Leung J."/>
            <person name="Bukari Y."/>
            <person name="Amoako-Attah I."/>
            <person name="Meinhardt L.W."/>
            <person name="Bailey B.A."/>
            <person name="Cohen S.P."/>
        </authorList>
    </citation>
    <scope>NUCLEOTIDE SEQUENCE [LARGE SCALE GENOMIC DNA]</scope>
    <source>
        <strain evidence="1 2">GH-19</strain>
    </source>
</reference>